<dbReference type="eggNOG" id="arCOG00280">
    <property type="taxonomic scope" value="Archaea"/>
</dbReference>
<keyword evidence="1" id="KW-0235">DNA replication</keyword>
<dbReference type="PANTHER" id="PTHR30121">
    <property type="entry name" value="UNCHARACTERIZED PROTEIN YJGR-RELATED"/>
    <property type="match status" value="1"/>
</dbReference>
<dbReference type="GO" id="GO:0016887">
    <property type="term" value="F:ATP hydrolysis activity"/>
    <property type="evidence" value="ECO:0007669"/>
    <property type="project" value="InterPro"/>
</dbReference>
<evidence type="ECO:0000256" key="1">
    <source>
        <dbReference type="ARBA" id="ARBA00022705"/>
    </source>
</evidence>
<dbReference type="GO" id="GO:0005524">
    <property type="term" value="F:ATP binding"/>
    <property type="evidence" value="ECO:0007669"/>
    <property type="project" value="UniProtKB-KW"/>
</dbReference>
<dbReference type="InterPro" id="IPR027417">
    <property type="entry name" value="P-loop_NTPase"/>
</dbReference>
<sequence length="206" mass="23330">MTMQAYHTVVTGDSGGGKTTLLREMQAEFPGLSIWVNFTNTDGITGRDLDDAATVRSVGEARASDATRLNWVTDSPLETARQARTVAHEYHEATGFPTQVIFDEAQNVLPDGEVESDNPVKRMLHEDRDKGLKVVIATQDPSDLDYTPIKQCKFWVWVGEWAVFHDGFLRYFSIPRDDLPTEPYQYVVFDKRMNVLHRAETQEAYA</sequence>
<name>D4H003_HALVD</name>
<keyword evidence="6" id="KW-1185">Reference proteome</keyword>
<evidence type="ECO:0000259" key="4">
    <source>
        <dbReference type="Pfam" id="PF13401"/>
    </source>
</evidence>
<organism evidence="5 6">
    <name type="scientific">Haloferax volcanii (strain ATCC 29605 / DSM 3757 / JCM 8879 / NBRC 14742 / NCIMB 2012 / VKM B-1768 / DS2)</name>
    <name type="common">Halobacterium volcanii</name>
    <dbReference type="NCBI Taxonomy" id="309800"/>
    <lineage>
        <taxon>Archaea</taxon>
        <taxon>Methanobacteriati</taxon>
        <taxon>Methanobacteriota</taxon>
        <taxon>Stenosarchaea group</taxon>
        <taxon>Halobacteria</taxon>
        <taxon>Halobacteriales</taxon>
        <taxon>Haloferacaceae</taxon>
        <taxon>Haloferax</taxon>
    </lineage>
</organism>
<dbReference type="PaxDb" id="309800-C498_16818"/>
<dbReference type="InterPro" id="IPR051162">
    <property type="entry name" value="T4SS_component"/>
</dbReference>
<dbReference type="Gene3D" id="3.40.50.300">
    <property type="entry name" value="P-loop containing nucleotide triphosphate hydrolases"/>
    <property type="match status" value="1"/>
</dbReference>
<evidence type="ECO:0000256" key="2">
    <source>
        <dbReference type="ARBA" id="ARBA00022741"/>
    </source>
</evidence>
<dbReference type="GO" id="GO:0006260">
    <property type="term" value="P:DNA replication"/>
    <property type="evidence" value="ECO:0007669"/>
    <property type="project" value="UniProtKB-KW"/>
</dbReference>
<proteinExistence type="predicted"/>
<dbReference type="PANTHER" id="PTHR30121:SF6">
    <property type="entry name" value="SLR6007 PROTEIN"/>
    <property type="match status" value="1"/>
</dbReference>
<evidence type="ECO:0000256" key="3">
    <source>
        <dbReference type="ARBA" id="ARBA00022840"/>
    </source>
</evidence>
<evidence type="ECO:0000313" key="6">
    <source>
        <dbReference type="Proteomes" id="UP000008243"/>
    </source>
</evidence>
<keyword evidence="3" id="KW-0067">ATP-binding</keyword>
<dbReference type="STRING" id="309800.HVO_0377"/>
<feature type="domain" description="ORC1/DEAH AAA+ ATPase" evidence="4">
    <location>
        <begin position="4"/>
        <end position="138"/>
    </location>
</feature>
<dbReference type="HOGENOM" id="CLU_1329446_0_0_2"/>
<dbReference type="SUPFAM" id="SSF52540">
    <property type="entry name" value="P-loop containing nucleoside triphosphate hydrolases"/>
    <property type="match status" value="1"/>
</dbReference>
<reference evidence="5 6" key="1">
    <citation type="journal article" date="2010" name="PLoS ONE">
        <title>The complete genome sequence of Haloferax volcanii DS2, a model archaeon.</title>
        <authorList>
            <person name="Hartman A.L."/>
            <person name="Norais C."/>
            <person name="Badger J.H."/>
            <person name="Delmas S."/>
            <person name="Haldenby S."/>
            <person name="Madupu R."/>
            <person name="Robinson J."/>
            <person name="Khouri H."/>
            <person name="Ren Q."/>
            <person name="Lowe T.M."/>
            <person name="Maupin-Furlow J."/>
            <person name="Pohlschroder M."/>
            <person name="Daniels C."/>
            <person name="Pfeiffer F."/>
            <person name="Allers T."/>
            <person name="Eisen J.A."/>
        </authorList>
    </citation>
    <scope>NUCLEOTIDE SEQUENCE [LARGE SCALE GENOMIC DNA]</scope>
    <source>
        <strain evidence="6">ATCC 29605 / DSM 3757 / JCM 8879 / NBRC 14742 / NCIMB 2012 / VKM B-1768 / DS2</strain>
    </source>
</reference>
<dbReference type="KEGG" id="hvo:HVO_0377"/>
<protein>
    <recommendedName>
        <fullName evidence="4">ORC1/DEAH AAA+ ATPase domain-containing protein</fullName>
    </recommendedName>
</protein>
<accession>D4H003</accession>
<dbReference type="EMBL" id="CP001956">
    <property type="protein sequence ID" value="ADE04279.1"/>
    <property type="molecule type" value="Genomic_DNA"/>
</dbReference>
<evidence type="ECO:0000313" key="5">
    <source>
        <dbReference type="EMBL" id="ADE04279.1"/>
    </source>
</evidence>
<dbReference type="InterPro" id="IPR049945">
    <property type="entry name" value="AAA_22"/>
</dbReference>
<dbReference type="EnsemblBacteria" id="ADE04279">
    <property type="protein sequence ID" value="ADE04279"/>
    <property type="gene ID" value="HVO_0377"/>
</dbReference>
<dbReference type="Pfam" id="PF13401">
    <property type="entry name" value="AAA_22"/>
    <property type="match status" value="1"/>
</dbReference>
<dbReference type="AlphaFoldDB" id="D4H003"/>
<gene>
    <name evidence="5" type="ordered locus">HVO_0377</name>
</gene>
<dbReference type="Proteomes" id="UP000008243">
    <property type="component" value="Chromosome"/>
</dbReference>
<keyword evidence="2" id="KW-0547">Nucleotide-binding</keyword>